<proteinExistence type="predicted"/>
<dbReference type="PROSITE" id="PS50084">
    <property type="entry name" value="KH_TYPE_1"/>
    <property type="match status" value="1"/>
</dbReference>
<evidence type="ECO:0000313" key="2">
    <source>
        <dbReference type="EMBL" id="KAG2305008.1"/>
    </source>
</evidence>
<evidence type="ECO:0000313" key="3">
    <source>
        <dbReference type="Proteomes" id="UP000886595"/>
    </source>
</evidence>
<name>A0A8X7SEW6_BRACI</name>
<accession>A0A8X7SEW6</accession>
<dbReference type="InterPro" id="IPR036612">
    <property type="entry name" value="KH_dom_type_1_sf"/>
</dbReference>
<organism evidence="2 3">
    <name type="scientific">Brassica carinata</name>
    <name type="common">Ethiopian mustard</name>
    <name type="synonym">Abyssinian cabbage</name>
    <dbReference type="NCBI Taxonomy" id="52824"/>
    <lineage>
        <taxon>Eukaryota</taxon>
        <taxon>Viridiplantae</taxon>
        <taxon>Streptophyta</taxon>
        <taxon>Embryophyta</taxon>
        <taxon>Tracheophyta</taxon>
        <taxon>Spermatophyta</taxon>
        <taxon>Magnoliopsida</taxon>
        <taxon>eudicotyledons</taxon>
        <taxon>Gunneridae</taxon>
        <taxon>Pentapetalae</taxon>
        <taxon>rosids</taxon>
        <taxon>malvids</taxon>
        <taxon>Brassicales</taxon>
        <taxon>Brassicaceae</taxon>
        <taxon>Brassiceae</taxon>
        <taxon>Brassica</taxon>
    </lineage>
</organism>
<dbReference type="SUPFAM" id="SSF54791">
    <property type="entry name" value="Eukaryotic type KH-domain (KH-domain type I)"/>
    <property type="match status" value="1"/>
</dbReference>
<sequence>MANSKVFFSDLKAGRCSSVVEARLLRFWEAKNVQRGGELMWADLLFVDVNSLESRSSQAQKALVCVFTRSIEIDVGKGVLPGALVKAKLLKQPIATDVDVHISVGGQTHYCISENEMVIEIMGECRHVQKALSHVSSKLREKLLPRKDLEEMRARVGSPYENGGASYNLQLSQQASVSNGEQDLKMVRSSTEVMKSIYQLMHTEIVNEVNGFTPPTVLENGLRTQGLKQLHLSDNGDISFYHHGLFLPTTNKRTLELAVEKDALTALYGRDGAGLDYLKQISGARVDVKDAPTEAETMVLLAGNPEQTRTAMSLIVSNPC</sequence>
<gene>
    <name evidence="2" type="ORF">Bca52824_033659</name>
</gene>
<dbReference type="GO" id="GO:0003723">
    <property type="term" value="F:RNA binding"/>
    <property type="evidence" value="ECO:0007669"/>
    <property type="project" value="UniProtKB-UniRule"/>
</dbReference>
<protein>
    <submittedName>
        <fullName evidence="2">Uncharacterized protein</fullName>
    </submittedName>
</protein>
<reference evidence="2 3" key="1">
    <citation type="submission" date="2020-02" db="EMBL/GenBank/DDBJ databases">
        <authorList>
            <person name="Ma Q."/>
            <person name="Huang Y."/>
            <person name="Song X."/>
            <person name="Pei D."/>
        </authorList>
    </citation>
    <scope>NUCLEOTIDE SEQUENCE [LARGE SCALE GENOMIC DNA]</scope>
    <source>
        <strain evidence="2">Sxm20200214</strain>
        <tissue evidence="2">Leaf</tissue>
    </source>
</reference>
<dbReference type="EMBL" id="JAAMPC010000007">
    <property type="protein sequence ID" value="KAG2305008.1"/>
    <property type="molecule type" value="Genomic_DNA"/>
</dbReference>
<dbReference type="Proteomes" id="UP000886595">
    <property type="component" value="Unassembled WGS sequence"/>
</dbReference>
<keyword evidence="1" id="KW-0694">RNA-binding</keyword>
<evidence type="ECO:0000256" key="1">
    <source>
        <dbReference type="PROSITE-ProRule" id="PRU00117"/>
    </source>
</evidence>
<comment type="caution">
    <text evidence="2">The sequence shown here is derived from an EMBL/GenBank/DDBJ whole genome shotgun (WGS) entry which is preliminary data.</text>
</comment>
<dbReference type="Gene3D" id="3.30.1370.10">
    <property type="entry name" value="K Homology domain, type 1"/>
    <property type="match status" value="1"/>
</dbReference>
<dbReference type="PANTHER" id="PTHR10288">
    <property type="entry name" value="KH DOMAIN CONTAINING RNA BINDING PROTEIN"/>
    <property type="match status" value="1"/>
</dbReference>
<keyword evidence="3" id="KW-1185">Reference proteome</keyword>
<dbReference type="OrthoDB" id="442947at2759"/>
<dbReference type="AlphaFoldDB" id="A0A8X7SEW6"/>